<feature type="region of interest" description="Disordered" evidence="1">
    <location>
        <begin position="1"/>
        <end position="90"/>
    </location>
</feature>
<feature type="compositionally biased region" description="Polar residues" evidence="1">
    <location>
        <begin position="1"/>
        <end position="11"/>
    </location>
</feature>
<organism evidence="2 3">
    <name type="scientific">Musa balbisiana</name>
    <name type="common">Banana</name>
    <dbReference type="NCBI Taxonomy" id="52838"/>
    <lineage>
        <taxon>Eukaryota</taxon>
        <taxon>Viridiplantae</taxon>
        <taxon>Streptophyta</taxon>
        <taxon>Embryophyta</taxon>
        <taxon>Tracheophyta</taxon>
        <taxon>Spermatophyta</taxon>
        <taxon>Magnoliopsida</taxon>
        <taxon>Liliopsida</taxon>
        <taxon>Zingiberales</taxon>
        <taxon>Musaceae</taxon>
        <taxon>Musa</taxon>
    </lineage>
</organism>
<proteinExistence type="predicted"/>
<evidence type="ECO:0000313" key="2">
    <source>
        <dbReference type="EMBL" id="THU49597.1"/>
    </source>
</evidence>
<protein>
    <submittedName>
        <fullName evidence="2">Uncharacterized protein</fullName>
    </submittedName>
</protein>
<evidence type="ECO:0000313" key="3">
    <source>
        <dbReference type="Proteomes" id="UP000317650"/>
    </source>
</evidence>
<name>A0A4S8IM53_MUSBA</name>
<comment type="caution">
    <text evidence="2">The sequence shown here is derived from an EMBL/GenBank/DDBJ whole genome shotgun (WGS) entry which is preliminary data.</text>
</comment>
<gene>
    <name evidence="2" type="ORF">C4D60_Mb06t11210</name>
</gene>
<sequence length="90" mass="10023">MSDATTRSDATSLPPASRKQDEDEACRRTYRRGALSWRKRRPLSPAESTSVSTTSIAPRNHPRDSLHSDPGQAATAPRPRHKVVYLNNIL</sequence>
<dbReference type="Proteomes" id="UP000317650">
    <property type="component" value="Chromosome 6"/>
</dbReference>
<keyword evidence="3" id="KW-1185">Reference proteome</keyword>
<reference evidence="2 3" key="1">
    <citation type="journal article" date="2019" name="Nat. Plants">
        <title>Genome sequencing of Musa balbisiana reveals subgenome evolution and function divergence in polyploid bananas.</title>
        <authorList>
            <person name="Yao X."/>
        </authorList>
    </citation>
    <scope>NUCLEOTIDE SEQUENCE [LARGE SCALE GENOMIC DNA]</scope>
    <source>
        <strain evidence="3">cv. DH-PKW</strain>
        <tissue evidence="2">Leaves</tissue>
    </source>
</reference>
<feature type="compositionally biased region" description="Polar residues" evidence="1">
    <location>
        <begin position="46"/>
        <end position="57"/>
    </location>
</feature>
<dbReference type="EMBL" id="PYDT01000009">
    <property type="protein sequence ID" value="THU49597.1"/>
    <property type="molecule type" value="Genomic_DNA"/>
</dbReference>
<evidence type="ECO:0000256" key="1">
    <source>
        <dbReference type="SAM" id="MobiDB-lite"/>
    </source>
</evidence>
<feature type="compositionally biased region" description="Basic and acidic residues" evidence="1">
    <location>
        <begin position="18"/>
        <end position="27"/>
    </location>
</feature>
<dbReference type="AlphaFoldDB" id="A0A4S8IM53"/>
<accession>A0A4S8IM53</accession>